<dbReference type="SUPFAM" id="SSF51679">
    <property type="entry name" value="Bacterial luciferase-like"/>
    <property type="match status" value="1"/>
</dbReference>
<reference evidence="3" key="1">
    <citation type="submission" date="2024-07" db="EMBL/GenBank/DDBJ databases">
        <authorList>
            <person name="Yu S.T."/>
        </authorList>
    </citation>
    <scope>NUCLEOTIDE SEQUENCE</scope>
    <source>
        <strain evidence="3">R28</strain>
    </source>
</reference>
<dbReference type="InterPro" id="IPR011251">
    <property type="entry name" value="Luciferase-like_dom"/>
</dbReference>
<protein>
    <submittedName>
        <fullName evidence="3">TIGR03620 family F420-dependent LLM class oxidoreductase</fullName>
    </submittedName>
</protein>
<dbReference type="NCBIfam" id="TIGR03620">
    <property type="entry name" value="F420_MSMEG_4141"/>
    <property type="match status" value="1"/>
</dbReference>
<gene>
    <name evidence="3" type="ORF">AB5J49_09730</name>
</gene>
<keyword evidence="1" id="KW-0560">Oxidoreductase</keyword>
<evidence type="ECO:0000259" key="2">
    <source>
        <dbReference type="Pfam" id="PF00296"/>
    </source>
</evidence>
<dbReference type="PANTHER" id="PTHR43244:SF1">
    <property type="entry name" value="5,10-METHYLENETETRAHYDROMETHANOPTERIN REDUCTASE"/>
    <property type="match status" value="1"/>
</dbReference>
<dbReference type="GO" id="GO:0016705">
    <property type="term" value="F:oxidoreductase activity, acting on paired donors, with incorporation or reduction of molecular oxygen"/>
    <property type="evidence" value="ECO:0007669"/>
    <property type="project" value="InterPro"/>
</dbReference>
<accession>A0AB39PTE8</accession>
<dbReference type="PANTHER" id="PTHR43244">
    <property type="match status" value="1"/>
</dbReference>
<dbReference type="RefSeq" id="WP_369168128.1">
    <property type="nucleotide sequence ID" value="NZ_CP163439.1"/>
</dbReference>
<sequence length="312" mass="33362">MENPGTDLGTNVGTDLGMNLGTDLGTFGVYTFDFEHQPAAQVRDSVQELEQQGWRAVWFPEVGGREALTQAAYLLSCTERLQVVNGIARIGSRGAAATHAASALLADAYPGRHVLGLGFGGARPGVKPLAAVAEYVDELDALAKESPNPAPQIPVRRVLAAYGPKMIALARDRAAGAHTYHVNTAHTAQAREILGPDAFLGVEHAVLLEPDADKARATAREHLKTYLNTPYNIAKFRRLGYSDEEIAHGGSDRIVDDLVFWGDVDTVVDRLRAHVTAGADHVAVQVIGTEPGGTAMPHWRRLGEALLPQTAS</sequence>
<dbReference type="Gene3D" id="3.20.20.30">
    <property type="entry name" value="Luciferase-like domain"/>
    <property type="match status" value="1"/>
</dbReference>
<name>A0AB39PTE8_9ACTN</name>
<evidence type="ECO:0000256" key="1">
    <source>
        <dbReference type="ARBA" id="ARBA00023002"/>
    </source>
</evidence>
<dbReference type="AlphaFoldDB" id="A0AB39PTE8"/>
<evidence type="ECO:0000313" key="3">
    <source>
        <dbReference type="EMBL" id="XDQ33572.1"/>
    </source>
</evidence>
<organism evidence="3">
    <name type="scientific">Streptomyces sp. R28</name>
    <dbReference type="NCBI Taxonomy" id="3238628"/>
    <lineage>
        <taxon>Bacteria</taxon>
        <taxon>Bacillati</taxon>
        <taxon>Actinomycetota</taxon>
        <taxon>Actinomycetes</taxon>
        <taxon>Kitasatosporales</taxon>
        <taxon>Streptomycetaceae</taxon>
        <taxon>Streptomyces</taxon>
    </lineage>
</organism>
<dbReference type="InterPro" id="IPR036661">
    <property type="entry name" value="Luciferase-like_sf"/>
</dbReference>
<dbReference type="Pfam" id="PF00296">
    <property type="entry name" value="Bac_luciferase"/>
    <property type="match status" value="1"/>
</dbReference>
<dbReference type="InterPro" id="IPR019922">
    <property type="entry name" value="Lucif-like_OxRdatse_MSMEG_4141"/>
</dbReference>
<dbReference type="InterPro" id="IPR050564">
    <property type="entry name" value="F420-G6PD/mer"/>
</dbReference>
<feature type="domain" description="Luciferase-like" evidence="2">
    <location>
        <begin position="37"/>
        <end position="281"/>
    </location>
</feature>
<proteinExistence type="predicted"/>
<dbReference type="EMBL" id="CP163439">
    <property type="protein sequence ID" value="XDQ33572.1"/>
    <property type="molecule type" value="Genomic_DNA"/>
</dbReference>